<evidence type="ECO:0000313" key="1">
    <source>
        <dbReference type="EMBL" id="JAD54106.1"/>
    </source>
</evidence>
<accession>A0A0A9ASP6</accession>
<organism evidence="1">
    <name type="scientific">Arundo donax</name>
    <name type="common">Giant reed</name>
    <name type="synonym">Donax arundinaceus</name>
    <dbReference type="NCBI Taxonomy" id="35708"/>
    <lineage>
        <taxon>Eukaryota</taxon>
        <taxon>Viridiplantae</taxon>
        <taxon>Streptophyta</taxon>
        <taxon>Embryophyta</taxon>
        <taxon>Tracheophyta</taxon>
        <taxon>Spermatophyta</taxon>
        <taxon>Magnoliopsida</taxon>
        <taxon>Liliopsida</taxon>
        <taxon>Poales</taxon>
        <taxon>Poaceae</taxon>
        <taxon>PACMAD clade</taxon>
        <taxon>Arundinoideae</taxon>
        <taxon>Arundineae</taxon>
        <taxon>Arundo</taxon>
    </lineage>
</organism>
<sequence>MWSHALWSCAGL</sequence>
<name>A0A0A9ASP6_ARUDO</name>
<reference evidence="1" key="1">
    <citation type="submission" date="2014-09" db="EMBL/GenBank/DDBJ databases">
        <authorList>
            <person name="Magalhaes I.L.F."/>
            <person name="Oliveira U."/>
            <person name="Santos F.R."/>
            <person name="Vidigal T.H.D.A."/>
            <person name="Brescovit A.D."/>
            <person name="Santos A.J."/>
        </authorList>
    </citation>
    <scope>NUCLEOTIDE SEQUENCE</scope>
    <source>
        <tissue evidence="1">Shoot tissue taken approximately 20 cm above the soil surface</tissue>
    </source>
</reference>
<protein>
    <submittedName>
        <fullName evidence="1">Uncharacterized protein</fullName>
    </submittedName>
</protein>
<reference evidence="1" key="2">
    <citation type="journal article" date="2015" name="Data Brief">
        <title>Shoot transcriptome of the giant reed, Arundo donax.</title>
        <authorList>
            <person name="Barrero R.A."/>
            <person name="Guerrero F.D."/>
            <person name="Moolhuijzen P."/>
            <person name="Goolsby J.A."/>
            <person name="Tidwell J."/>
            <person name="Bellgard S.E."/>
            <person name="Bellgard M.I."/>
        </authorList>
    </citation>
    <scope>NUCLEOTIDE SEQUENCE</scope>
    <source>
        <tissue evidence="1">Shoot tissue taken approximately 20 cm above the soil surface</tissue>
    </source>
</reference>
<dbReference type="EMBL" id="GBRH01243789">
    <property type="protein sequence ID" value="JAD54106.1"/>
    <property type="molecule type" value="Transcribed_RNA"/>
</dbReference>
<proteinExistence type="predicted"/>